<name>A0A147JA07_9SPHN</name>
<dbReference type="EMBL" id="LDTC01000044">
    <property type="protein sequence ID" value="KTW14860.1"/>
    <property type="molecule type" value="Genomic_DNA"/>
</dbReference>
<gene>
    <name evidence="2" type="ORF">NS258_06245</name>
</gene>
<dbReference type="InterPro" id="IPR024618">
    <property type="entry name" value="DUF3857"/>
</dbReference>
<dbReference type="AlphaFoldDB" id="A0A147JA07"/>
<evidence type="ECO:0000313" key="2">
    <source>
        <dbReference type="EMBL" id="KTW14860.1"/>
    </source>
</evidence>
<reference evidence="2 3" key="1">
    <citation type="journal article" date="2016" name="Front. Microbiol.">
        <title>Genomic Resource of Rice Seed Associated Bacteria.</title>
        <authorList>
            <person name="Midha S."/>
            <person name="Bansal K."/>
            <person name="Sharma S."/>
            <person name="Kumar N."/>
            <person name="Patil P.P."/>
            <person name="Chaudhry V."/>
            <person name="Patil P.B."/>
        </authorList>
    </citation>
    <scope>NUCLEOTIDE SEQUENCE [LARGE SCALE GENOMIC DNA]</scope>
    <source>
        <strain evidence="2 3">NS258</strain>
    </source>
</reference>
<proteinExistence type="predicted"/>
<organism evidence="2 3">
    <name type="scientific">Sphingomonas sanguinis</name>
    <dbReference type="NCBI Taxonomy" id="33051"/>
    <lineage>
        <taxon>Bacteria</taxon>
        <taxon>Pseudomonadati</taxon>
        <taxon>Pseudomonadota</taxon>
        <taxon>Alphaproteobacteria</taxon>
        <taxon>Sphingomonadales</taxon>
        <taxon>Sphingomonadaceae</taxon>
        <taxon>Sphingomonas</taxon>
    </lineage>
</organism>
<dbReference type="Proteomes" id="UP000074410">
    <property type="component" value="Unassembled WGS sequence"/>
</dbReference>
<comment type="caution">
    <text evidence="2">The sequence shown here is derived from an EMBL/GenBank/DDBJ whole genome shotgun (WGS) entry which is preliminary data.</text>
</comment>
<dbReference type="Gene3D" id="3.10.620.30">
    <property type="match status" value="1"/>
</dbReference>
<dbReference type="InterPro" id="IPR038765">
    <property type="entry name" value="Papain-like_cys_pep_sf"/>
</dbReference>
<sequence>MKSVPLPVEPVRPGYAPHHMLLRNNQVAFLPDGTVSFFWTDTNQVVTPDDLAKLGTISITWNPETDTLRIHHVLIHRGSQIIDLLKDQHFTVLHRETNLERAAIDGRLTATLPIIGLAVGDIVDISGTRTHHDPALGRHHEARLNLLPGTMQTEIDATWNKSIPIQWRVLPGVPAPVTSTSGRIDTLSVSATNLSDPHLPKFAPERFRQADAILFSDWHDFAEISAMMAPLYAKASTPKPDGAVVAEATRIAHATADPVAQAEAALALVQEQVRYLFVGLNDGGYVPAAADDTWTRRYGDCKGKTVLLLALLHQLHIEAQPVLVAAGSFGDAIPNFMPAPGLFNHVLVRAIIDGRTYWLDGTRMDDRHLADIRTPAFHWGLPIQPESGTLVAMMPPPAEKPIRDTLLRLDASAGLDKPVVAHAEVTFRGDAALTIRRQLASLSTEQRDRTLRQVFGKRFDYITPTDVLSRFDASKGEETLVLNGTAALDWTDNALELTGVQMGESVDLSREPGAQADAPYALPYPNGQRFRETIILPDGGRGYTLDPLAFNQTIAGVATHREGRIVNGVVELETGTNSLVPEYPASEAAAAQQLLRHQLREHVYLHRLGTGGTS</sequence>
<evidence type="ECO:0000259" key="1">
    <source>
        <dbReference type="Pfam" id="PF12969"/>
    </source>
</evidence>
<feature type="domain" description="DUF3857" evidence="1">
    <location>
        <begin position="31"/>
        <end position="194"/>
    </location>
</feature>
<dbReference type="RefSeq" id="WP_058716266.1">
    <property type="nucleotide sequence ID" value="NZ_LDTC01000044.1"/>
</dbReference>
<accession>A0A147JA07</accession>
<dbReference type="SUPFAM" id="SSF54001">
    <property type="entry name" value="Cysteine proteinases"/>
    <property type="match status" value="1"/>
</dbReference>
<protein>
    <recommendedName>
        <fullName evidence="1">DUF3857 domain-containing protein</fullName>
    </recommendedName>
</protein>
<dbReference type="Pfam" id="PF12969">
    <property type="entry name" value="DUF3857"/>
    <property type="match status" value="1"/>
</dbReference>
<dbReference type="Gene3D" id="2.60.40.3140">
    <property type="match status" value="1"/>
</dbReference>
<dbReference type="PATRIC" id="fig|33051.5.peg.2210"/>
<evidence type="ECO:0000313" key="3">
    <source>
        <dbReference type="Proteomes" id="UP000074410"/>
    </source>
</evidence>